<gene>
    <name evidence="3" type="ORF">ACFQKE_09685</name>
</gene>
<evidence type="ECO:0000256" key="1">
    <source>
        <dbReference type="SAM" id="Phobius"/>
    </source>
</evidence>
<name>A0ABD5ZZ06_9EURY</name>
<proteinExistence type="predicted"/>
<dbReference type="AlphaFoldDB" id="A0ABD5ZZ06"/>
<keyword evidence="1" id="KW-1133">Transmembrane helix</keyword>
<sequence length="306" mass="30742">MSAIRALRTAVDALTGGPVLVFGGLLYALVVLPQQALQLAGVPLVPSLLQMLTFFLTPFVVAGVVGVARTALDGAASFDSFTAVGAKRYVDLLLATFVEFGIKLAFGIGFVVLGFLLLAVAGSSGPAALVGLFVVAAVAVAYVLVLFGIQFYPVVVVLDDAGPVDAVTESVAFVRSNVVSTLGFSAITVLLGTLAALPFVGPAVYRFATTDPTSTGGGPGPIGGGMSAGGAGTGAANGTAGAPQLADALSAGMGSGLGLSTPAVVGLSLASLVATALFFSFRLTYATAFYRLNGRSIEERVLDDEW</sequence>
<feature type="transmembrane region" description="Helical" evidence="1">
    <location>
        <begin position="12"/>
        <end position="32"/>
    </location>
</feature>
<reference evidence="3 4" key="1">
    <citation type="journal article" date="2019" name="Int. J. Syst. Evol. Microbiol.">
        <title>The Global Catalogue of Microorganisms (GCM) 10K type strain sequencing project: providing services to taxonomists for standard genome sequencing and annotation.</title>
        <authorList>
            <consortium name="The Broad Institute Genomics Platform"/>
            <consortium name="The Broad Institute Genome Sequencing Center for Infectious Disease"/>
            <person name="Wu L."/>
            <person name="Ma J."/>
        </authorList>
    </citation>
    <scope>NUCLEOTIDE SEQUENCE [LARGE SCALE GENOMIC DNA]</scope>
    <source>
        <strain evidence="3 4">GX21</strain>
    </source>
</reference>
<dbReference type="RefSeq" id="WP_379703785.1">
    <property type="nucleotide sequence ID" value="NZ_JBHTAT010000001.1"/>
</dbReference>
<keyword evidence="4" id="KW-1185">Reference proteome</keyword>
<dbReference type="Pfam" id="PF25231">
    <property type="entry name" value="DUF7847"/>
    <property type="match status" value="1"/>
</dbReference>
<dbReference type="InterPro" id="IPR057169">
    <property type="entry name" value="DUF7847"/>
</dbReference>
<evidence type="ECO:0000259" key="2">
    <source>
        <dbReference type="Pfam" id="PF25231"/>
    </source>
</evidence>
<keyword evidence="1" id="KW-0812">Transmembrane</keyword>
<feature type="transmembrane region" description="Helical" evidence="1">
    <location>
        <begin position="92"/>
        <end position="121"/>
    </location>
</feature>
<keyword evidence="1" id="KW-0472">Membrane</keyword>
<feature type="transmembrane region" description="Helical" evidence="1">
    <location>
        <begin position="182"/>
        <end position="205"/>
    </location>
</feature>
<comment type="caution">
    <text evidence="3">The sequence shown here is derived from an EMBL/GenBank/DDBJ whole genome shotgun (WGS) entry which is preliminary data.</text>
</comment>
<evidence type="ECO:0000313" key="3">
    <source>
        <dbReference type="EMBL" id="MFC7255557.1"/>
    </source>
</evidence>
<feature type="transmembrane region" description="Helical" evidence="1">
    <location>
        <begin position="263"/>
        <end position="285"/>
    </location>
</feature>
<protein>
    <recommendedName>
        <fullName evidence="2">DUF7847 domain-containing protein</fullName>
    </recommendedName>
</protein>
<dbReference type="Proteomes" id="UP001596434">
    <property type="component" value="Unassembled WGS sequence"/>
</dbReference>
<evidence type="ECO:0000313" key="4">
    <source>
        <dbReference type="Proteomes" id="UP001596434"/>
    </source>
</evidence>
<accession>A0ABD5ZZ06</accession>
<organism evidence="3 4">
    <name type="scientific">Haloplanus litoreus</name>
    <dbReference type="NCBI Taxonomy" id="767515"/>
    <lineage>
        <taxon>Archaea</taxon>
        <taxon>Methanobacteriati</taxon>
        <taxon>Methanobacteriota</taxon>
        <taxon>Stenosarchaea group</taxon>
        <taxon>Halobacteria</taxon>
        <taxon>Halobacteriales</taxon>
        <taxon>Haloferacaceae</taxon>
        <taxon>Haloplanus</taxon>
    </lineage>
</organism>
<dbReference type="EMBL" id="JBHTAT010000001">
    <property type="protein sequence ID" value="MFC7255557.1"/>
    <property type="molecule type" value="Genomic_DNA"/>
</dbReference>
<feature type="transmembrane region" description="Helical" evidence="1">
    <location>
        <begin position="127"/>
        <end position="149"/>
    </location>
</feature>
<dbReference type="GeneID" id="96953921"/>
<feature type="domain" description="DUF7847" evidence="2">
    <location>
        <begin position="1"/>
        <end position="291"/>
    </location>
</feature>
<feature type="transmembrane region" description="Helical" evidence="1">
    <location>
        <begin position="52"/>
        <end position="72"/>
    </location>
</feature>